<dbReference type="Gene3D" id="3.40.50.300">
    <property type="entry name" value="P-loop containing nucleotide triphosphate hydrolases"/>
    <property type="match status" value="1"/>
</dbReference>
<name>A0A2W5BDS5_9CORY</name>
<protein>
    <recommendedName>
        <fullName evidence="2">DNA primase/polymerase bifunctional N-terminal domain-containing protein</fullName>
    </recommendedName>
</protein>
<evidence type="ECO:0000313" key="3">
    <source>
        <dbReference type="EMBL" id="PZP03604.1"/>
    </source>
</evidence>
<feature type="compositionally biased region" description="Polar residues" evidence="1">
    <location>
        <begin position="553"/>
        <end position="562"/>
    </location>
</feature>
<dbReference type="InterPro" id="IPR015330">
    <property type="entry name" value="DNA_primase/pol_bifunc_N"/>
</dbReference>
<feature type="region of interest" description="Disordered" evidence="1">
    <location>
        <begin position="537"/>
        <end position="583"/>
    </location>
</feature>
<accession>A0A2W5BDS5</accession>
<dbReference type="Pfam" id="PF09250">
    <property type="entry name" value="Prim-Pol"/>
    <property type="match status" value="1"/>
</dbReference>
<dbReference type="SUPFAM" id="SSF56747">
    <property type="entry name" value="Prim-pol domain"/>
    <property type="match status" value="1"/>
</dbReference>
<sequence length="1060" mass="117343">MLGMHPIFTLFGTAPDLSTPAGAASYTRQLAQQAGLHVMLTQPGSKIPWDTRTDKDREADDAQWQQLRRDNPDRNLPEKMGGFYLASNNPTRLNKLIKSGYKIIEAELAERDFLRDRRDMAQWRREGTGEAKASLAEDRIAELAELRAQALADVDELTTDEGKPPRKGTKKYQKFVQATKLSEGEDLTGDEQRRLSAIEHTYPEDHPWPNFAVEVGSSNAVVVDCDTADEVAWFKEWATQQSGDAKWMKTMPTVLSPGVFADGEWKHRDGGHYWFTIDEAAELTTDDGVPVKPLPEEITKVTVKKPGTNVQFTIMVNRAYVLIPPSHRAEGSYRAAGPSQSLPGWLYSYILTDHIDRREKAARKREEKAQREGLGPEEVEQLEHWWETRTWGSILSQLGWTRYGKPDSCGCPVFSRPGGSSPKSATAHVRGCSDARYADSMDPPIHFWTDSPGPEISAMIDAAGTSGTLSKLQLVAAVEEAGDVAKATRDAIDLPAGGSSYEYEVTDLGGGLGMVNSVATERDMDQVSESAYLSHAQAPLPDTPAPVADGGQQEDTPITGSSPFVGDDTTYEASEEEEEELPPVELPAKKEEIPVYKTSNIEHDPIRLSSLEELRRGRPPVRFLIREWLQENSISLVVGQSNAGKSAVVLDMLCAMAADQRKGESDFTQWMGVPTKRRNILYVAGEGIDGVTNRVSAWEKHHGRSVAGHMVFKEEAFKFLSPESSWYTLGESIKANNIDVVVFDTLAMMMTGMEENSNDDMGQAVSWLQNLQRHTGASIILVHHTTKSADNPTPRGASALTGAVASQVLVQKRDMETLDEDMRERFEQEGTTPIRVSVTKQKDGRYPPALDLTLVEAPVPPRLDKDGNLMPDIDDFGVPNNTRTVLVGDTTGVIPRNLPPVTKYEQKKESHPVPPEFHCRVLEKVVERIITLTTGPSRSRRVQESTRTRLLDDLRLNMECYVYGASKEDLKRAFESALDVAFHRGIVEYEGSRIVPNHTLRDSQGQGIDRTDRDAVRAAMMGPISDKLVAENYISEESEDTAEAEAEPQTVVPDTLPDGP</sequence>
<gene>
    <name evidence="3" type="ORF">DI609_00625</name>
</gene>
<proteinExistence type="predicted"/>
<reference evidence="3 4" key="1">
    <citation type="submission" date="2017-11" db="EMBL/GenBank/DDBJ databases">
        <title>Infants hospitalized years apart are colonized by the same room-sourced microbial strains.</title>
        <authorList>
            <person name="Brooks B."/>
            <person name="Olm M.R."/>
            <person name="Firek B.A."/>
            <person name="Baker R."/>
            <person name="Thomas B.C."/>
            <person name="Morowitz M.J."/>
            <person name="Banfield J.F."/>
        </authorList>
    </citation>
    <scope>NUCLEOTIDE SEQUENCE [LARGE SCALE GENOMIC DNA]</scope>
    <source>
        <strain evidence="3">S2_012_000_R3_87</strain>
    </source>
</reference>
<dbReference type="Proteomes" id="UP000249451">
    <property type="component" value="Unassembled WGS sequence"/>
</dbReference>
<organism evidence="3 4">
    <name type="scientific">Corynebacterium urealyticum</name>
    <dbReference type="NCBI Taxonomy" id="43771"/>
    <lineage>
        <taxon>Bacteria</taxon>
        <taxon>Bacillati</taxon>
        <taxon>Actinomycetota</taxon>
        <taxon>Actinomycetes</taxon>
        <taxon>Mycobacteriales</taxon>
        <taxon>Corynebacteriaceae</taxon>
        <taxon>Corynebacterium</taxon>
    </lineage>
</organism>
<dbReference type="AlphaFoldDB" id="A0A2W5BDS5"/>
<evidence type="ECO:0000256" key="1">
    <source>
        <dbReference type="SAM" id="MobiDB-lite"/>
    </source>
</evidence>
<feature type="region of interest" description="Disordered" evidence="1">
    <location>
        <begin position="1034"/>
        <end position="1060"/>
    </location>
</feature>
<feature type="domain" description="DNA primase/polymerase bifunctional N-terminal" evidence="2">
    <location>
        <begin position="197"/>
        <end position="345"/>
    </location>
</feature>
<feature type="compositionally biased region" description="Acidic residues" evidence="1">
    <location>
        <begin position="569"/>
        <end position="582"/>
    </location>
</feature>
<evidence type="ECO:0000259" key="2">
    <source>
        <dbReference type="Pfam" id="PF09250"/>
    </source>
</evidence>
<dbReference type="InterPro" id="IPR027417">
    <property type="entry name" value="P-loop_NTPase"/>
</dbReference>
<evidence type="ECO:0000313" key="4">
    <source>
        <dbReference type="Proteomes" id="UP000249451"/>
    </source>
</evidence>
<comment type="caution">
    <text evidence="3">The sequence shown here is derived from an EMBL/GenBank/DDBJ whole genome shotgun (WGS) entry which is preliminary data.</text>
</comment>
<dbReference type="Pfam" id="PF13481">
    <property type="entry name" value="AAA_25"/>
    <property type="match status" value="1"/>
</dbReference>
<feature type="compositionally biased region" description="Acidic residues" evidence="1">
    <location>
        <begin position="1034"/>
        <end position="1046"/>
    </location>
</feature>
<dbReference type="EMBL" id="QFNY01000007">
    <property type="protein sequence ID" value="PZP03604.1"/>
    <property type="molecule type" value="Genomic_DNA"/>
</dbReference>
<dbReference type="SUPFAM" id="SSF52540">
    <property type="entry name" value="P-loop containing nucleoside triphosphate hydrolases"/>
    <property type="match status" value="1"/>
</dbReference>